<evidence type="ECO:0000256" key="3">
    <source>
        <dbReference type="SAM" id="MobiDB-lite"/>
    </source>
</evidence>
<evidence type="ECO:0000256" key="1">
    <source>
        <dbReference type="ARBA" id="ARBA00006080"/>
    </source>
</evidence>
<dbReference type="GO" id="GO:1990745">
    <property type="term" value="C:EARP complex"/>
    <property type="evidence" value="ECO:0007669"/>
    <property type="project" value="TreeGrafter"/>
</dbReference>
<comment type="caution">
    <text evidence="4">The sequence shown here is derived from an EMBL/GenBank/DDBJ whole genome shotgun (WGS) entry which is preliminary data.</text>
</comment>
<comment type="similarity">
    <text evidence="1 2">Belongs to the VPS51 family.</text>
</comment>
<dbReference type="Pfam" id="PF08700">
    <property type="entry name" value="VPS51_Exo84_N"/>
    <property type="match status" value="1"/>
</dbReference>
<reference evidence="4" key="1">
    <citation type="journal article" date="2023" name="Mol. Phylogenet. Evol.">
        <title>Genome-scale phylogeny and comparative genomics of the fungal order Sordariales.</title>
        <authorList>
            <person name="Hensen N."/>
            <person name="Bonometti L."/>
            <person name="Westerberg I."/>
            <person name="Brannstrom I.O."/>
            <person name="Guillou S."/>
            <person name="Cros-Aarteil S."/>
            <person name="Calhoun S."/>
            <person name="Haridas S."/>
            <person name="Kuo A."/>
            <person name="Mondo S."/>
            <person name="Pangilinan J."/>
            <person name="Riley R."/>
            <person name="LaButti K."/>
            <person name="Andreopoulos B."/>
            <person name="Lipzen A."/>
            <person name="Chen C."/>
            <person name="Yan M."/>
            <person name="Daum C."/>
            <person name="Ng V."/>
            <person name="Clum A."/>
            <person name="Steindorff A."/>
            <person name="Ohm R.A."/>
            <person name="Martin F."/>
            <person name="Silar P."/>
            <person name="Natvig D.O."/>
            <person name="Lalanne C."/>
            <person name="Gautier V."/>
            <person name="Ament-Velasquez S.L."/>
            <person name="Kruys A."/>
            <person name="Hutchinson M.I."/>
            <person name="Powell A.J."/>
            <person name="Barry K."/>
            <person name="Miller A.N."/>
            <person name="Grigoriev I.V."/>
            <person name="Debuchy R."/>
            <person name="Gladieux P."/>
            <person name="Hiltunen Thoren M."/>
            <person name="Johannesson H."/>
        </authorList>
    </citation>
    <scope>NUCLEOTIDE SEQUENCE</scope>
    <source>
        <strain evidence="4">CBS 990.96</strain>
    </source>
</reference>
<feature type="compositionally biased region" description="Pro residues" evidence="3">
    <location>
        <begin position="73"/>
        <end position="89"/>
    </location>
</feature>
<feature type="compositionally biased region" description="Low complexity" evidence="3">
    <location>
        <begin position="16"/>
        <end position="36"/>
    </location>
</feature>
<organism evidence="4 5">
    <name type="scientific">Podospora fimiseda</name>
    <dbReference type="NCBI Taxonomy" id="252190"/>
    <lineage>
        <taxon>Eukaryota</taxon>
        <taxon>Fungi</taxon>
        <taxon>Dikarya</taxon>
        <taxon>Ascomycota</taxon>
        <taxon>Pezizomycotina</taxon>
        <taxon>Sordariomycetes</taxon>
        <taxon>Sordariomycetidae</taxon>
        <taxon>Sordariales</taxon>
        <taxon>Podosporaceae</taxon>
        <taxon>Podospora</taxon>
    </lineage>
</organism>
<name>A0AAN7BZC7_9PEZI</name>
<dbReference type="Proteomes" id="UP001301958">
    <property type="component" value="Unassembled WGS sequence"/>
</dbReference>
<protein>
    <recommendedName>
        <fullName evidence="2">Vacuolar protein sorting-associated protein 51 homolog</fullName>
    </recommendedName>
</protein>
<dbReference type="EMBL" id="MU865290">
    <property type="protein sequence ID" value="KAK4231997.1"/>
    <property type="molecule type" value="Genomic_DNA"/>
</dbReference>
<dbReference type="GO" id="GO:0016020">
    <property type="term" value="C:membrane"/>
    <property type="evidence" value="ECO:0007669"/>
    <property type="project" value="TreeGrafter"/>
</dbReference>
<keyword evidence="2" id="KW-0653">Protein transport</keyword>
<keyword evidence="2" id="KW-0813">Transport</keyword>
<reference evidence="4" key="2">
    <citation type="submission" date="2023-05" db="EMBL/GenBank/DDBJ databases">
        <authorList>
            <consortium name="Lawrence Berkeley National Laboratory"/>
            <person name="Steindorff A."/>
            <person name="Hensen N."/>
            <person name="Bonometti L."/>
            <person name="Westerberg I."/>
            <person name="Brannstrom I.O."/>
            <person name="Guillou S."/>
            <person name="Cros-Aarteil S."/>
            <person name="Calhoun S."/>
            <person name="Haridas S."/>
            <person name="Kuo A."/>
            <person name="Mondo S."/>
            <person name="Pangilinan J."/>
            <person name="Riley R."/>
            <person name="Labutti K."/>
            <person name="Andreopoulos B."/>
            <person name="Lipzen A."/>
            <person name="Chen C."/>
            <person name="Yanf M."/>
            <person name="Daum C."/>
            <person name="Ng V."/>
            <person name="Clum A."/>
            <person name="Ohm R."/>
            <person name="Martin F."/>
            <person name="Silar P."/>
            <person name="Natvig D."/>
            <person name="Lalanne C."/>
            <person name="Gautier V."/>
            <person name="Ament-Velasquez S.L."/>
            <person name="Kruys A."/>
            <person name="Hutchinson M.I."/>
            <person name="Powell A.J."/>
            <person name="Barry K."/>
            <person name="Miller A.N."/>
            <person name="Grigoriev I.V."/>
            <person name="Debuchy R."/>
            <person name="Gladieux P."/>
            <person name="Thoren M.H."/>
            <person name="Johannesson H."/>
        </authorList>
    </citation>
    <scope>NUCLEOTIDE SEQUENCE</scope>
    <source>
        <strain evidence="4">CBS 990.96</strain>
    </source>
</reference>
<dbReference type="PANTHER" id="PTHR15954">
    <property type="entry name" value="VACUOLAR PROTEIN SORTING-ASSOCIATED PROTEIN 51 HOMOLOG"/>
    <property type="match status" value="1"/>
</dbReference>
<evidence type="ECO:0000313" key="5">
    <source>
        <dbReference type="Proteomes" id="UP001301958"/>
    </source>
</evidence>
<comment type="subunit">
    <text evidence="2">Component of the Golgi-associated retrograde protein (GARP) complex.</text>
</comment>
<feature type="region of interest" description="Disordered" evidence="3">
    <location>
        <begin position="1"/>
        <end position="96"/>
    </location>
</feature>
<comment type="function">
    <text evidence="2">Acts as component of the GARP complex that is involved in retrograde transport from early and late endosomes to the trans-Golgi network (TGN).</text>
</comment>
<proteinExistence type="inferred from homology"/>
<dbReference type="AlphaFoldDB" id="A0AAN7BZC7"/>
<dbReference type="GO" id="GO:0007030">
    <property type="term" value="P:Golgi organization"/>
    <property type="evidence" value="ECO:0007669"/>
    <property type="project" value="UniProtKB-UniRule"/>
</dbReference>
<dbReference type="GO" id="GO:0006869">
    <property type="term" value="P:lipid transport"/>
    <property type="evidence" value="ECO:0007669"/>
    <property type="project" value="UniProtKB-UniRule"/>
</dbReference>
<feature type="compositionally biased region" description="Polar residues" evidence="3">
    <location>
        <begin position="49"/>
        <end position="58"/>
    </location>
</feature>
<dbReference type="GO" id="GO:0005829">
    <property type="term" value="C:cytosol"/>
    <property type="evidence" value="ECO:0007669"/>
    <property type="project" value="GOC"/>
</dbReference>
<dbReference type="PANTHER" id="PTHR15954:SF4">
    <property type="entry name" value="VACUOLAR PROTEIN SORTING-ASSOCIATED PROTEIN 51 HOMOLOG"/>
    <property type="match status" value="1"/>
</dbReference>
<comment type="subcellular location">
    <subcellularLocation>
        <location evidence="2">Golgi apparatus</location>
        <location evidence="2">trans-Golgi network</location>
    </subcellularLocation>
</comment>
<accession>A0AAN7BZC7</accession>
<dbReference type="GO" id="GO:0032456">
    <property type="term" value="P:endocytic recycling"/>
    <property type="evidence" value="ECO:0007669"/>
    <property type="project" value="TreeGrafter"/>
</dbReference>
<dbReference type="GO" id="GO:0048193">
    <property type="term" value="P:Golgi vesicle transport"/>
    <property type="evidence" value="ECO:0007669"/>
    <property type="project" value="TreeGrafter"/>
</dbReference>
<keyword evidence="5" id="KW-1185">Reference proteome</keyword>
<dbReference type="GO" id="GO:0015031">
    <property type="term" value="P:protein transport"/>
    <property type="evidence" value="ECO:0007669"/>
    <property type="project" value="UniProtKB-UniRule"/>
</dbReference>
<dbReference type="GO" id="GO:0000938">
    <property type="term" value="C:GARP complex"/>
    <property type="evidence" value="ECO:0007669"/>
    <property type="project" value="UniProtKB-UniRule"/>
</dbReference>
<keyword evidence="2" id="KW-0333">Golgi apparatus</keyword>
<evidence type="ECO:0000256" key="2">
    <source>
        <dbReference type="RuleBase" id="RU368010"/>
    </source>
</evidence>
<dbReference type="GO" id="GO:0042147">
    <property type="term" value="P:retrograde transport, endosome to Golgi"/>
    <property type="evidence" value="ECO:0007669"/>
    <property type="project" value="UniProtKB-UniRule"/>
</dbReference>
<gene>
    <name evidence="4" type="ORF">QBC38DRAFT_465123</name>
</gene>
<evidence type="ECO:0000313" key="4">
    <source>
        <dbReference type="EMBL" id="KAK4231997.1"/>
    </source>
</evidence>
<sequence length="283" mass="31653">MSTIFTPRDPLPPRRTPSTTGLTTTTTQTASRNTTPSSSARPSLDIIPPQTTSSPNPQKKSRAALREYYNLKPTPPPPTITTSPPPPSPTVSLQPIDLPSFNPQTYISSSLATSSLSDLLRLYTQTLSEIRALDAEKKALVYDNYSKLITATETIRKMRSTMDPLTPMAGTLDLVVEKVYNLAEGLRGEMRAQVANIPEEKRETEETRRVAKEMIKVPGRIKRLIEEGRVDDAKREWEIPRRLLCHWKEKGVGGEEVGKMIEEVDWLFVEVEEGSDKGEEDFS</sequence>
<dbReference type="InterPro" id="IPR014812">
    <property type="entry name" value="Vps51"/>
</dbReference>
<keyword evidence="2" id="KW-0445">Lipid transport</keyword>